<evidence type="ECO:0000313" key="3">
    <source>
        <dbReference type="Proteomes" id="UP000765509"/>
    </source>
</evidence>
<name>A0A9Q3KJ44_9BASI</name>
<keyword evidence="3" id="KW-1185">Reference proteome</keyword>
<reference evidence="2" key="1">
    <citation type="submission" date="2021-03" db="EMBL/GenBank/DDBJ databases">
        <title>Draft genome sequence of rust myrtle Austropuccinia psidii MF-1, a brazilian biotype.</title>
        <authorList>
            <person name="Quecine M.C."/>
            <person name="Pachon D.M.R."/>
            <person name="Bonatelli M.L."/>
            <person name="Correr F.H."/>
            <person name="Franceschini L.M."/>
            <person name="Leite T.F."/>
            <person name="Margarido G.R.A."/>
            <person name="Almeida C.A."/>
            <person name="Ferrarezi J.A."/>
            <person name="Labate C.A."/>
        </authorList>
    </citation>
    <scope>NUCLEOTIDE SEQUENCE</scope>
    <source>
        <strain evidence="2">MF-1</strain>
    </source>
</reference>
<protein>
    <recommendedName>
        <fullName evidence="4">Zn(2)-C6 fungal-type domain-containing protein</fullName>
    </recommendedName>
</protein>
<evidence type="ECO:0008006" key="4">
    <source>
        <dbReference type="Google" id="ProtNLM"/>
    </source>
</evidence>
<dbReference type="AlphaFoldDB" id="A0A9Q3KJ44"/>
<proteinExistence type="predicted"/>
<feature type="compositionally biased region" description="Basic and acidic residues" evidence="1">
    <location>
        <begin position="173"/>
        <end position="187"/>
    </location>
</feature>
<feature type="compositionally biased region" description="Pro residues" evidence="1">
    <location>
        <begin position="239"/>
        <end position="259"/>
    </location>
</feature>
<feature type="region of interest" description="Disordered" evidence="1">
    <location>
        <begin position="146"/>
        <end position="297"/>
    </location>
</feature>
<feature type="compositionally biased region" description="Polar residues" evidence="1">
    <location>
        <begin position="146"/>
        <end position="163"/>
    </location>
</feature>
<feature type="compositionally biased region" description="Pro residues" evidence="1">
    <location>
        <begin position="188"/>
        <end position="197"/>
    </location>
</feature>
<gene>
    <name evidence="2" type="ORF">O181_122283</name>
</gene>
<comment type="caution">
    <text evidence="2">The sequence shown here is derived from an EMBL/GenBank/DDBJ whole genome shotgun (WGS) entry which is preliminary data.</text>
</comment>
<dbReference type="Proteomes" id="UP000765509">
    <property type="component" value="Unassembled WGS sequence"/>
</dbReference>
<accession>A0A9Q3KJ44</accession>
<evidence type="ECO:0000313" key="2">
    <source>
        <dbReference type="EMBL" id="MBW0582568.1"/>
    </source>
</evidence>
<organism evidence="2 3">
    <name type="scientific">Austropuccinia psidii MF-1</name>
    <dbReference type="NCBI Taxonomy" id="1389203"/>
    <lineage>
        <taxon>Eukaryota</taxon>
        <taxon>Fungi</taxon>
        <taxon>Dikarya</taxon>
        <taxon>Basidiomycota</taxon>
        <taxon>Pucciniomycotina</taxon>
        <taxon>Pucciniomycetes</taxon>
        <taxon>Pucciniales</taxon>
        <taxon>Sphaerophragmiaceae</taxon>
        <taxon>Austropuccinia</taxon>
    </lineage>
</organism>
<dbReference type="EMBL" id="AVOT02112837">
    <property type="protein sequence ID" value="MBW0582568.1"/>
    <property type="molecule type" value="Genomic_DNA"/>
</dbReference>
<evidence type="ECO:0000256" key="1">
    <source>
        <dbReference type="SAM" id="MobiDB-lite"/>
    </source>
</evidence>
<sequence length="297" mass="32335">MSCTLCTKRGIPCIRSSTTTDACDACRQAHKKCSFVVRPFRPRGQRSSRPRRPREDSFVVDDDETFASVNGRRAPKQADGNDSGQLALSPPVLICPLPLLGHHPMVTSLLDRREVIIQPMKDGNGKRTFELGPIITMSCHPWDSNAKVNTPVPSSPCKQTLRQPTPRPSGTRWSEDLFREPSQHDEPPIPGPSPSSEPPEDLPTREPEPEVAPTQSTEESFARPGTPHSIIVIEDTPVGSPPPPPPSSSPTPQPSPDLPPIAAENPTPSSPPVPSSSHSYDDACQEFTDLRPILMIP</sequence>